<accession>X1KY37</accession>
<comment type="caution">
    <text evidence="1">The sequence shown here is derived from an EMBL/GenBank/DDBJ whole genome shotgun (WGS) entry which is preliminary data.</text>
</comment>
<gene>
    <name evidence="1" type="ORF">S06H3_06824</name>
</gene>
<protein>
    <submittedName>
        <fullName evidence="1">Uncharacterized protein</fullName>
    </submittedName>
</protein>
<sequence length="221" mass="25406">MDDLEKLQEFEKTRGKLRLPLDIKPCITDLLNGHNPASKQGLNPFIIACELHRVGKNQQQIKSLLTKVNVKPSKLRSALKSALTGRYGYACPGLEEKGLCLFKSRFDCWWFDKIPRESQKEWREDDFWRYHWPDKLGSARSMLYLAIRQVEKLKGYQAGSRLYVSWDQLQRVSGVNRQTIKPGLEALEKIGLITYKPGQKRVKGSKGLATEVVRIIPIPKP</sequence>
<evidence type="ECO:0000313" key="1">
    <source>
        <dbReference type="EMBL" id="GAH95089.1"/>
    </source>
</evidence>
<organism evidence="1">
    <name type="scientific">marine sediment metagenome</name>
    <dbReference type="NCBI Taxonomy" id="412755"/>
    <lineage>
        <taxon>unclassified sequences</taxon>
        <taxon>metagenomes</taxon>
        <taxon>ecological metagenomes</taxon>
    </lineage>
</organism>
<name>X1KY37_9ZZZZ</name>
<dbReference type="EMBL" id="BARV01002697">
    <property type="protein sequence ID" value="GAH95089.1"/>
    <property type="molecule type" value="Genomic_DNA"/>
</dbReference>
<dbReference type="AlphaFoldDB" id="X1KY37"/>
<proteinExistence type="predicted"/>
<reference evidence="1" key="1">
    <citation type="journal article" date="2014" name="Front. Microbiol.">
        <title>High frequency of phylogenetically diverse reductive dehalogenase-homologous genes in deep subseafloor sedimentary metagenomes.</title>
        <authorList>
            <person name="Kawai M."/>
            <person name="Futagami T."/>
            <person name="Toyoda A."/>
            <person name="Takaki Y."/>
            <person name="Nishi S."/>
            <person name="Hori S."/>
            <person name="Arai W."/>
            <person name="Tsubouchi T."/>
            <person name="Morono Y."/>
            <person name="Uchiyama I."/>
            <person name="Ito T."/>
            <person name="Fujiyama A."/>
            <person name="Inagaki F."/>
            <person name="Takami H."/>
        </authorList>
    </citation>
    <scope>NUCLEOTIDE SEQUENCE</scope>
    <source>
        <strain evidence="1">Expedition CK06-06</strain>
    </source>
</reference>